<dbReference type="InterPro" id="IPR001245">
    <property type="entry name" value="Ser-Thr/Tyr_kinase_cat_dom"/>
</dbReference>
<evidence type="ECO:0000259" key="3">
    <source>
        <dbReference type="PROSITE" id="PS50011"/>
    </source>
</evidence>
<reference evidence="4 5" key="1">
    <citation type="submission" date="2024-04" db="EMBL/GenBank/DDBJ databases">
        <title>Tritrichomonas musculus Genome.</title>
        <authorList>
            <person name="Alves-Ferreira E."/>
            <person name="Grigg M."/>
            <person name="Lorenzi H."/>
            <person name="Galac M."/>
        </authorList>
    </citation>
    <scope>NUCLEOTIDE SEQUENCE [LARGE SCALE GENOMIC DNA]</scope>
    <source>
        <strain evidence="4 5">EAF2021</strain>
    </source>
</reference>
<dbReference type="InterPro" id="IPR011009">
    <property type="entry name" value="Kinase-like_dom_sf"/>
</dbReference>
<dbReference type="Pfam" id="PF07714">
    <property type="entry name" value="PK_Tyr_Ser-Thr"/>
    <property type="match status" value="1"/>
</dbReference>
<dbReference type="EMBL" id="JAPFFF010000004">
    <property type="protein sequence ID" value="KAK8892665.1"/>
    <property type="molecule type" value="Genomic_DNA"/>
</dbReference>
<dbReference type="SUPFAM" id="SSF81901">
    <property type="entry name" value="HCP-like"/>
    <property type="match status" value="1"/>
</dbReference>
<dbReference type="SUPFAM" id="SSF56112">
    <property type="entry name" value="Protein kinase-like (PK-like)"/>
    <property type="match status" value="1"/>
</dbReference>
<dbReference type="PROSITE" id="PS50011">
    <property type="entry name" value="PROTEIN_KINASE_DOM"/>
    <property type="match status" value="1"/>
</dbReference>
<evidence type="ECO:0000256" key="2">
    <source>
        <dbReference type="SAM" id="MobiDB-lite"/>
    </source>
</evidence>
<dbReference type="InterPro" id="IPR006597">
    <property type="entry name" value="Sel1-like"/>
</dbReference>
<dbReference type="InterPro" id="IPR050767">
    <property type="entry name" value="Sel1_AlgK"/>
</dbReference>
<evidence type="ECO:0000256" key="1">
    <source>
        <dbReference type="ARBA" id="ARBA00038101"/>
    </source>
</evidence>
<dbReference type="Pfam" id="PF08238">
    <property type="entry name" value="Sel1"/>
    <property type="match status" value="4"/>
</dbReference>
<gene>
    <name evidence="4" type="ORF">M9Y10_029905</name>
</gene>
<feature type="compositionally biased region" description="Basic and acidic residues" evidence="2">
    <location>
        <begin position="537"/>
        <end position="547"/>
    </location>
</feature>
<feature type="compositionally biased region" description="Polar residues" evidence="2">
    <location>
        <begin position="594"/>
        <end position="605"/>
    </location>
</feature>
<dbReference type="SMART" id="SM00220">
    <property type="entry name" value="S_TKc"/>
    <property type="match status" value="1"/>
</dbReference>
<evidence type="ECO:0000313" key="5">
    <source>
        <dbReference type="Proteomes" id="UP001470230"/>
    </source>
</evidence>
<feature type="compositionally biased region" description="Polar residues" evidence="2">
    <location>
        <begin position="562"/>
        <end position="586"/>
    </location>
</feature>
<feature type="compositionally biased region" description="Low complexity" evidence="2">
    <location>
        <begin position="630"/>
        <end position="641"/>
    </location>
</feature>
<feature type="domain" description="Protein kinase" evidence="3">
    <location>
        <begin position="14"/>
        <end position="277"/>
    </location>
</feature>
<protein>
    <recommendedName>
        <fullName evidence="3">Protein kinase domain-containing protein</fullName>
    </recommendedName>
</protein>
<sequence length="672" mass="77229">MKSLYTPLINFDDFKELETISETKHAKITVVERKSVPGKKYILKTFNFKCTNHKQQKIIAETFFQIYNSKMQYISYYKKFSYSSFKPSFKPTFLTNYISSVTLDQVFKWPDFLTNWKFKDGMNCLFAVAESLSFLHKHLIYHGNLCPSNIVIDKANQSYLCDFGLYPIKRLYINSNEMCNEDYKDPSMNNNFPTSQNDIYSFGVLMCQLFLFFTGKQKHKKEGDLKKFIESNDPDKFSLFPKLFQEIIPRCFGQSKNHDETITILEIIELFQDESYVIEKNHFKICELYTNFVNINYTETLAKMDDPNALYKLGTMYQKGILEDNEDNENALYYFEKSANLNNSEAQNKYGFLLQINYLNNASKKKIGAEYQKRSADQGNVHGMRNYGLCLYKGIGVKRNIPEAEKYLKLAADIGDSDAQCTYGYSLIKNKPSNKRKNEGLIYIKSAINQNNSDAYYFYGDLLMEGNLVNKDEELAMEYYKIAADLGNIQGMMKYANGNLNGIGIPKNREIAVQYFRLAAEEDYDDAIKKLKSLKEPIPKAKNDKNKKINKRKSSSSKAHSEINQNKQLSSKSTQKNTETIVVSSKETTKTTERVSLTSKQTQTPERIPLSAKAATSTTKRKSRSFNEIAKSAPLSSKASPNIINKNSSSYSTQMVDDDDDDDVIIIQNPFL</sequence>
<feature type="region of interest" description="Disordered" evidence="2">
    <location>
        <begin position="537"/>
        <end position="641"/>
    </location>
</feature>
<dbReference type="SMART" id="SM00671">
    <property type="entry name" value="SEL1"/>
    <property type="match status" value="5"/>
</dbReference>
<evidence type="ECO:0000313" key="4">
    <source>
        <dbReference type="EMBL" id="KAK8892665.1"/>
    </source>
</evidence>
<dbReference type="Gene3D" id="1.25.40.10">
    <property type="entry name" value="Tetratricopeptide repeat domain"/>
    <property type="match status" value="2"/>
</dbReference>
<dbReference type="Proteomes" id="UP001470230">
    <property type="component" value="Unassembled WGS sequence"/>
</dbReference>
<comment type="caution">
    <text evidence="4">The sequence shown here is derived from an EMBL/GenBank/DDBJ whole genome shotgun (WGS) entry which is preliminary data.</text>
</comment>
<dbReference type="PANTHER" id="PTHR11102">
    <property type="entry name" value="SEL-1-LIKE PROTEIN"/>
    <property type="match status" value="1"/>
</dbReference>
<name>A0ABR2KNF7_9EUKA</name>
<dbReference type="Gene3D" id="1.10.510.10">
    <property type="entry name" value="Transferase(Phosphotransferase) domain 1"/>
    <property type="match status" value="1"/>
</dbReference>
<dbReference type="PANTHER" id="PTHR11102:SF160">
    <property type="entry name" value="ERAD-ASSOCIATED E3 UBIQUITIN-PROTEIN LIGASE COMPONENT HRD3"/>
    <property type="match status" value="1"/>
</dbReference>
<accession>A0ABR2KNF7</accession>
<proteinExistence type="inferred from homology"/>
<organism evidence="4 5">
    <name type="scientific">Tritrichomonas musculus</name>
    <dbReference type="NCBI Taxonomy" id="1915356"/>
    <lineage>
        <taxon>Eukaryota</taxon>
        <taxon>Metamonada</taxon>
        <taxon>Parabasalia</taxon>
        <taxon>Tritrichomonadida</taxon>
        <taxon>Tritrichomonadidae</taxon>
        <taxon>Tritrichomonas</taxon>
    </lineage>
</organism>
<keyword evidence="5" id="KW-1185">Reference proteome</keyword>
<dbReference type="InterPro" id="IPR011990">
    <property type="entry name" value="TPR-like_helical_dom_sf"/>
</dbReference>
<dbReference type="InterPro" id="IPR000719">
    <property type="entry name" value="Prot_kinase_dom"/>
</dbReference>
<comment type="similarity">
    <text evidence="1">Belongs to the sel-1 family.</text>
</comment>